<dbReference type="NCBIfam" id="TIGR04131">
    <property type="entry name" value="Bac_Flav_CTERM"/>
    <property type="match status" value="1"/>
</dbReference>
<organism evidence="2 3">
    <name type="scientific">Olleya namhaensis</name>
    <dbReference type="NCBI Taxonomy" id="1144750"/>
    <lineage>
        <taxon>Bacteria</taxon>
        <taxon>Pseudomonadati</taxon>
        <taxon>Bacteroidota</taxon>
        <taxon>Flavobacteriia</taxon>
        <taxon>Flavobacteriales</taxon>
        <taxon>Flavobacteriaceae</taxon>
    </lineage>
</organism>
<accession>A0A1I3J9R3</accession>
<dbReference type="Pfam" id="PF13585">
    <property type="entry name" value="CHU_C"/>
    <property type="match status" value="1"/>
</dbReference>
<evidence type="ECO:0000256" key="1">
    <source>
        <dbReference type="SAM" id="SignalP"/>
    </source>
</evidence>
<reference evidence="3" key="1">
    <citation type="submission" date="2016-10" db="EMBL/GenBank/DDBJ databases">
        <authorList>
            <person name="Varghese N."/>
            <person name="Submissions S."/>
        </authorList>
    </citation>
    <scope>NUCLEOTIDE SEQUENCE [LARGE SCALE GENOMIC DNA]</scope>
    <source>
        <strain evidence="3">DSM 28881</strain>
    </source>
</reference>
<evidence type="ECO:0000313" key="3">
    <source>
        <dbReference type="Proteomes" id="UP000199559"/>
    </source>
</evidence>
<feature type="chain" id="PRO_5011641462" evidence="1">
    <location>
        <begin position="26"/>
        <end position="627"/>
    </location>
</feature>
<keyword evidence="1" id="KW-0732">Signal</keyword>
<dbReference type="InterPro" id="IPR026341">
    <property type="entry name" value="T9SS_type_B"/>
</dbReference>
<dbReference type="STRING" id="1144750.SAMN05443431_101314"/>
<protein>
    <submittedName>
        <fullName evidence="2">Gliding motility-associated C-terminal domain-containing protein</fullName>
    </submittedName>
</protein>
<gene>
    <name evidence="2" type="ORF">SAMN05443431_101314</name>
</gene>
<dbReference type="AlphaFoldDB" id="A0A1I3J9R3"/>
<sequence>MKKYFKTLKTIIICVAFFSTKIVVAQLGFCNGNSGDPIFTENFGVGTGQSALPAGTTTYAYANGAEPNDGFYTVSNTTNYFDWFTIPDHTPDDTNGKMLVINSDFTSGEFYNTPISGLCVNTTYEFSSWLVNITPSTGFCGANAIPINVSFEIWDNTDTNLLASGSTGDIGSTTTPNWMQFGLVFQTLPGQTSVILKMKNNGVGGCGNDLAIDDIVFKSCGDNITISDASNNATVNLCSNQTPYSTSLTVTPDNTVFSTHFYQWEESSDGTIWSDIIGEINQNITISGINTTTYYRAKVAQSAANVNNSSCNVVSEVFEVVVTDLGIAPTLACWETATINTTTCSWDITGTQPIAPTGLACWESATFNTVTCSWDIAGVQPNQPVLACWESAIFNTTSCNWDVFGDQPIDNQEEFLTLCQGENISLQALTAITSPTYLWGTGEITSFLEVGTAGVYAVQVGNGCLSTIITFTVTQIEIPIIESVESIESAIIVNTSNIGDFQYSVDGVNYQNSNVFSDMEGGLYTIYVKGSNCTDVVTTRFLHFYVPQFFTPNNDGYHDTFDLKGIAHFETSEVYLFDRFGKLLKSTKNAPFAWNGTFNGSPLPTSDYWYVLIINGQRRVGHFTLKR</sequence>
<evidence type="ECO:0000313" key="2">
    <source>
        <dbReference type="EMBL" id="SFI56933.1"/>
    </source>
</evidence>
<name>A0A1I3J9R3_9FLAO</name>
<proteinExistence type="predicted"/>
<keyword evidence="3" id="KW-1185">Reference proteome</keyword>
<feature type="signal peptide" evidence="1">
    <location>
        <begin position="1"/>
        <end position="25"/>
    </location>
</feature>
<dbReference type="EMBL" id="FORM01000001">
    <property type="protein sequence ID" value="SFI56933.1"/>
    <property type="molecule type" value="Genomic_DNA"/>
</dbReference>
<dbReference type="Proteomes" id="UP000199559">
    <property type="component" value="Unassembled WGS sequence"/>
</dbReference>